<sequence length="290" mass="32127">MPTDNHNINAQHIPFQAYLLAPVFAPLTWLLAGVATNLYDRGLSMAGLVMKLLFMLLLLLGSYALCTPLLHIWAGRSRWPQRHGYAGFVLAAITALTMGLLYAQPGFQDARNTTRNLVYLSFMLLTCLGMFLSLKNLFPTTDENRCPASLAWLAKHPSHWSLFSLFKGGLALILVCSVTYANSLIPRFDFSRFFALQIEQDIFPEAAFAASVFDVNPNHFFDWCFYSAIILAVAAMASSLQAKIQGEDSLYRATGCICGALALAVFDPRLAVYAGLAYGIAEYVMRLKTR</sequence>
<feature type="transmembrane region" description="Helical" evidence="1">
    <location>
        <begin position="12"/>
        <end position="32"/>
    </location>
</feature>
<protein>
    <submittedName>
        <fullName evidence="2">Uncharacterized protein</fullName>
    </submittedName>
</protein>
<feature type="transmembrane region" description="Helical" evidence="1">
    <location>
        <begin position="159"/>
        <end position="181"/>
    </location>
</feature>
<dbReference type="Proteomes" id="UP000646911">
    <property type="component" value="Unassembled WGS sequence"/>
</dbReference>
<reference evidence="2 3" key="1">
    <citation type="submission" date="2020-08" db="EMBL/GenBank/DDBJ databases">
        <title>Novel species isolated from subtropical streams in China.</title>
        <authorList>
            <person name="Lu H."/>
        </authorList>
    </citation>
    <scope>NUCLEOTIDE SEQUENCE [LARGE SCALE GENOMIC DNA]</scope>
    <source>
        <strain evidence="2 3">NL8W</strain>
    </source>
</reference>
<dbReference type="RefSeq" id="WP_186956142.1">
    <property type="nucleotide sequence ID" value="NZ_JACOFX010000018.1"/>
</dbReference>
<evidence type="ECO:0000313" key="3">
    <source>
        <dbReference type="Proteomes" id="UP000646911"/>
    </source>
</evidence>
<feature type="transmembrane region" description="Helical" evidence="1">
    <location>
        <begin position="220"/>
        <end position="237"/>
    </location>
</feature>
<keyword evidence="1" id="KW-1133">Transmembrane helix</keyword>
<evidence type="ECO:0000256" key="1">
    <source>
        <dbReference type="SAM" id="Phobius"/>
    </source>
</evidence>
<keyword evidence="1" id="KW-0812">Transmembrane</keyword>
<gene>
    <name evidence="2" type="ORF">H8L47_23850</name>
</gene>
<feature type="transmembrane region" description="Helical" evidence="1">
    <location>
        <begin position="85"/>
        <end position="105"/>
    </location>
</feature>
<accession>A0ABR6ZGX8</accession>
<evidence type="ECO:0000313" key="2">
    <source>
        <dbReference type="EMBL" id="MBC3910606.1"/>
    </source>
</evidence>
<organism evidence="2 3">
    <name type="scientific">Undibacterium umbellatum</name>
    <dbReference type="NCBI Taxonomy" id="2762300"/>
    <lineage>
        <taxon>Bacteria</taxon>
        <taxon>Pseudomonadati</taxon>
        <taxon>Pseudomonadota</taxon>
        <taxon>Betaproteobacteria</taxon>
        <taxon>Burkholderiales</taxon>
        <taxon>Oxalobacteraceae</taxon>
        <taxon>Undibacterium</taxon>
    </lineage>
</organism>
<comment type="caution">
    <text evidence="2">The sequence shown here is derived from an EMBL/GenBank/DDBJ whole genome shotgun (WGS) entry which is preliminary data.</text>
</comment>
<dbReference type="EMBL" id="JACOFX010000018">
    <property type="protein sequence ID" value="MBC3910606.1"/>
    <property type="molecule type" value="Genomic_DNA"/>
</dbReference>
<feature type="transmembrane region" description="Helical" evidence="1">
    <location>
        <begin position="117"/>
        <end position="138"/>
    </location>
</feature>
<keyword evidence="1" id="KW-0472">Membrane</keyword>
<feature type="transmembrane region" description="Helical" evidence="1">
    <location>
        <begin position="52"/>
        <end position="73"/>
    </location>
</feature>
<keyword evidence="3" id="KW-1185">Reference proteome</keyword>
<name>A0ABR6ZGX8_9BURK</name>
<proteinExistence type="predicted"/>